<dbReference type="Pfam" id="PF00400">
    <property type="entry name" value="WD40"/>
    <property type="match status" value="6"/>
</dbReference>
<dbReference type="KEGG" id="tim:GMBLW1_26460"/>
<sequence length="704" mass="74486">MMRRFLAFVAMLGLGSCLVAQDSVPAKVLIPQMGISIKPGEPLSPRAIVQQPTPIKGILSWSIESRLHSGGVRTMAVSPDGQLVATAGNDANVRVWDTTTGKLVHCLVGHDYYVLDVAWSPDGQTLASAGSFDNTVRLWDRKTGNPLRILKASTYTTTLAWAPDGQSLICGGGTSGTVTGWDLPSGREKFVSDQGTRILSLMYTRDGTQLLVAVASTGVVSLDLSTGKPIPEEAAEVPTILALERGIGEKEAWIGSATTVQRYRDGKLDTVKVTMPGYAIAQAPKGELFIKAANNSWTQHSGDDFKATKAIPLVATELRFPSGEPLGFGLALTKVVPFRVGETKPEAGFAIATGTVRPMWQPGRPLVLGLGDAKPSLWDVNTGKSLGTLPEHVGGVTAIAFSADGKQIATGGIDKMVRISDATSGKILRELKGHSTPITQVAFAGDGRLAAAGTDTDPVRIWSPKSDMSQVTLSGHQKTIAALAWSRDNALIATGDINYDLRMYNSSTGKPTHGISISKPIRSLAFSPSGKFLAAGAEDNVIRIVQPTTGKTLQEFTLPIGSPPTVTGLAWTTDSNSIFLGRGNFTAMSLSMRTGKTSPALRTLGPAHLTALTTDGRTMIQGTPDGVIRLFDAATGIPRVTLLTTAETLAAVQANGYYRADPTGEAELVAVSWTKTGMQTQSLAEFAETTKRKNQPGMVRILGR</sequence>
<dbReference type="PROSITE" id="PS50082">
    <property type="entry name" value="WD_REPEATS_2"/>
    <property type="match status" value="6"/>
</dbReference>
<feature type="repeat" description="WD" evidence="3">
    <location>
        <begin position="473"/>
        <end position="514"/>
    </location>
</feature>
<dbReference type="SMART" id="SM00320">
    <property type="entry name" value="WD40"/>
    <property type="match status" value="8"/>
</dbReference>
<dbReference type="PROSITE" id="PS00678">
    <property type="entry name" value="WD_REPEATS_1"/>
    <property type="match status" value="1"/>
</dbReference>
<dbReference type="InterPro" id="IPR019775">
    <property type="entry name" value="WD40_repeat_CS"/>
</dbReference>
<feature type="repeat" description="WD" evidence="3">
    <location>
        <begin position="107"/>
        <end position="149"/>
    </location>
</feature>
<dbReference type="InParanoid" id="A0A6C2YIX4"/>
<dbReference type="AlphaFoldDB" id="A0A6C2YIX4"/>
<dbReference type="Pfam" id="PF12894">
    <property type="entry name" value="ANAPC4_WD40"/>
    <property type="match status" value="1"/>
</dbReference>
<reference evidence="6" key="1">
    <citation type="submission" date="2019-04" db="EMBL/GenBank/DDBJ databases">
        <authorList>
            <consortium name="Science for Life Laboratories"/>
        </authorList>
    </citation>
    <scope>NUCLEOTIDE SEQUENCE</scope>
    <source>
        <strain evidence="6">MBLW1</strain>
    </source>
</reference>
<dbReference type="RefSeq" id="WP_162656532.1">
    <property type="nucleotide sequence ID" value="NZ_LR593887.1"/>
</dbReference>
<gene>
    <name evidence="6" type="ORF">GMBLW1_26460</name>
</gene>
<evidence type="ECO:0000256" key="4">
    <source>
        <dbReference type="SAM" id="SignalP"/>
    </source>
</evidence>
<dbReference type="SUPFAM" id="SSF50969">
    <property type="entry name" value="YVTN repeat-like/Quinoprotein amine dehydrogenase"/>
    <property type="match status" value="1"/>
</dbReference>
<feature type="repeat" description="WD" evidence="3">
    <location>
        <begin position="389"/>
        <end position="430"/>
    </location>
</feature>
<dbReference type="PROSITE" id="PS51257">
    <property type="entry name" value="PROKAR_LIPOPROTEIN"/>
    <property type="match status" value="1"/>
</dbReference>
<keyword evidence="7" id="KW-1185">Reference proteome</keyword>
<dbReference type="Gene3D" id="2.130.10.10">
    <property type="entry name" value="YVTN repeat-like/Quinoprotein amine dehydrogenase"/>
    <property type="match status" value="3"/>
</dbReference>
<keyword evidence="2" id="KW-0677">Repeat</keyword>
<dbReference type="PANTHER" id="PTHR19879:SF9">
    <property type="entry name" value="TRANSCRIPTION INITIATION FACTOR TFIID SUBUNIT 5"/>
    <property type="match status" value="1"/>
</dbReference>
<dbReference type="Proteomes" id="UP000464378">
    <property type="component" value="Chromosome"/>
</dbReference>
<dbReference type="InterPro" id="IPR001680">
    <property type="entry name" value="WD40_rpt"/>
</dbReference>
<evidence type="ECO:0000256" key="2">
    <source>
        <dbReference type="ARBA" id="ARBA00022737"/>
    </source>
</evidence>
<keyword evidence="4" id="KW-0732">Signal</keyword>
<dbReference type="EMBL" id="LR586016">
    <property type="protein sequence ID" value="VIP01314.1"/>
    <property type="molecule type" value="Genomic_DNA"/>
</dbReference>
<feature type="signal peptide" evidence="4">
    <location>
        <begin position="1"/>
        <end position="20"/>
    </location>
</feature>
<dbReference type="EMBL" id="LR593887">
    <property type="protein sequence ID" value="VTR98054.1"/>
    <property type="molecule type" value="Genomic_DNA"/>
</dbReference>
<name>A0A6C2YIX4_9BACT</name>
<proteinExistence type="predicted"/>
<feature type="repeat" description="WD" evidence="3">
    <location>
        <begin position="65"/>
        <end position="106"/>
    </location>
</feature>
<feature type="repeat" description="WD" evidence="3">
    <location>
        <begin position="521"/>
        <end position="555"/>
    </location>
</feature>
<dbReference type="CDD" id="cd00200">
    <property type="entry name" value="WD40"/>
    <property type="match status" value="1"/>
</dbReference>
<feature type="repeat" description="WD" evidence="3">
    <location>
        <begin position="431"/>
        <end position="472"/>
    </location>
</feature>
<dbReference type="InterPro" id="IPR024977">
    <property type="entry name" value="Apc4-like_WD40_dom"/>
</dbReference>
<protein>
    <recommendedName>
        <fullName evidence="5">Anaphase-promoting complex subunit 4-like WD40 domain-containing protein</fullName>
    </recommendedName>
</protein>
<organism evidence="6">
    <name type="scientific">Tuwongella immobilis</name>
    <dbReference type="NCBI Taxonomy" id="692036"/>
    <lineage>
        <taxon>Bacteria</taxon>
        <taxon>Pseudomonadati</taxon>
        <taxon>Planctomycetota</taxon>
        <taxon>Planctomycetia</taxon>
        <taxon>Gemmatales</taxon>
        <taxon>Gemmataceae</taxon>
        <taxon>Tuwongella</taxon>
    </lineage>
</organism>
<dbReference type="PROSITE" id="PS50294">
    <property type="entry name" value="WD_REPEATS_REGION"/>
    <property type="match status" value="3"/>
</dbReference>
<keyword evidence="1 3" id="KW-0853">WD repeat</keyword>
<evidence type="ECO:0000256" key="3">
    <source>
        <dbReference type="PROSITE-ProRule" id="PRU00221"/>
    </source>
</evidence>
<accession>A0A6C2YIX4</accession>
<feature type="domain" description="Anaphase-promoting complex subunit 4-like WD40" evidence="5">
    <location>
        <begin position="519"/>
        <end position="572"/>
    </location>
</feature>
<evidence type="ECO:0000313" key="7">
    <source>
        <dbReference type="Proteomes" id="UP000464378"/>
    </source>
</evidence>
<feature type="chain" id="PRO_5033534740" description="Anaphase-promoting complex subunit 4-like WD40 domain-containing protein" evidence="4">
    <location>
        <begin position="21"/>
        <end position="704"/>
    </location>
</feature>
<dbReference type="PANTHER" id="PTHR19879">
    <property type="entry name" value="TRANSCRIPTION INITIATION FACTOR TFIID"/>
    <property type="match status" value="1"/>
</dbReference>
<dbReference type="InterPro" id="IPR011047">
    <property type="entry name" value="Quinoprotein_ADH-like_sf"/>
</dbReference>
<dbReference type="InterPro" id="IPR011044">
    <property type="entry name" value="Quino_amine_DH_bsu"/>
</dbReference>
<dbReference type="InterPro" id="IPR015943">
    <property type="entry name" value="WD40/YVTN_repeat-like_dom_sf"/>
</dbReference>
<dbReference type="SUPFAM" id="SSF50998">
    <property type="entry name" value="Quinoprotein alcohol dehydrogenase-like"/>
    <property type="match status" value="1"/>
</dbReference>
<evidence type="ECO:0000259" key="5">
    <source>
        <dbReference type="Pfam" id="PF12894"/>
    </source>
</evidence>
<evidence type="ECO:0000313" key="6">
    <source>
        <dbReference type="EMBL" id="VIP01314.1"/>
    </source>
</evidence>
<evidence type="ECO:0000256" key="1">
    <source>
        <dbReference type="ARBA" id="ARBA00022574"/>
    </source>
</evidence>